<sequence>MMDELPMVFGMCIQLFCILTIFPSSKRRNHVIIATLSLFATTFTLLYLYSKNPLFHEACFGLLVALTAVVLPYQIRSLSKSEPDTNAWRLYMISLLSFLGGWALWLFENTHCEALRGIRNRLGYPLRVVTEFHALYWHFGTVLSVYSSNLLVCYLRIKAAGKVAVNVQWNWHICGWLSKNENVKSKQC</sequence>
<dbReference type="PANTHER" id="PTHR46187">
    <property type="entry name" value="ALKALINE CERAMIDASE 3"/>
    <property type="match status" value="1"/>
</dbReference>
<evidence type="ECO:0000256" key="8">
    <source>
        <dbReference type="SAM" id="Phobius"/>
    </source>
</evidence>
<protein>
    <submittedName>
        <fullName evidence="9">Uncharacterized protein</fullName>
    </submittedName>
</protein>
<dbReference type="PANTHER" id="PTHR46187:SF3">
    <property type="entry name" value="ALKALINE CERAMIDASE 3"/>
    <property type="match status" value="1"/>
</dbReference>
<dbReference type="GO" id="GO:0046872">
    <property type="term" value="F:metal ion binding"/>
    <property type="evidence" value="ECO:0007669"/>
    <property type="project" value="UniProtKB-KW"/>
</dbReference>
<dbReference type="GO" id="GO:0005789">
    <property type="term" value="C:endoplasmic reticulum membrane"/>
    <property type="evidence" value="ECO:0007669"/>
    <property type="project" value="TreeGrafter"/>
</dbReference>
<evidence type="ECO:0000256" key="3">
    <source>
        <dbReference type="ARBA" id="ARBA00022692"/>
    </source>
</evidence>
<feature type="transmembrane region" description="Helical" evidence="8">
    <location>
        <begin position="6"/>
        <end position="24"/>
    </location>
</feature>
<feature type="binding site" evidence="7">
    <location>
        <position position="133"/>
    </location>
    <ligand>
        <name>Zn(2+)</name>
        <dbReference type="ChEBI" id="CHEBI:29105"/>
        <note>catalytic</note>
    </ligand>
</feature>
<evidence type="ECO:0000256" key="7">
    <source>
        <dbReference type="PIRSR" id="PIRSR608901-2"/>
    </source>
</evidence>
<feature type="transmembrane region" description="Helical" evidence="8">
    <location>
        <begin position="135"/>
        <end position="155"/>
    </location>
</feature>
<proteinExistence type="inferred from homology"/>
<comment type="cofactor">
    <cofactor evidence="7">
        <name>Zn(2+)</name>
        <dbReference type="ChEBI" id="CHEBI:29105"/>
    </cofactor>
</comment>
<dbReference type="GO" id="GO:0016811">
    <property type="term" value="F:hydrolase activity, acting on carbon-nitrogen (but not peptide) bonds, in linear amides"/>
    <property type="evidence" value="ECO:0007669"/>
    <property type="project" value="InterPro"/>
</dbReference>
<keyword evidence="10" id="KW-1185">Reference proteome</keyword>
<comment type="caution">
    <text evidence="9">The sequence shown here is derived from an EMBL/GenBank/DDBJ whole genome shotgun (WGS) entry which is preliminary data.</text>
</comment>
<dbReference type="AlphaFoldDB" id="A0A1Y2C6U7"/>
<dbReference type="STRING" id="329046.A0A1Y2C6U7"/>
<dbReference type="GO" id="GO:0006672">
    <property type="term" value="P:ceramide metabolic process"/>
    <property type="evidence" value="ECO:0007669"/>
    <property type="project" value="InterPro"/>
</dbReference>
<evidence type="ECO:0000313" key="10">
    <source>
        <dbReference type="Proteomes" id="UP000193642"/>
    </source>
</evidence>
<accession>A0A1Y2C6U7</accession>
<evidence type="ECO:0000256" key="6">
    <source>
        <dbReference type="ARBA" id="ARBA00023136"/>
    </source>
</evidence>
<gene>
    <name evidence="9" type="ORF">BCR33DRAFT_330030</name>
</gene>
<evidence type="ECO:0000256" key="2">
    <source>
        <dbReference type="ARBA" id="ARBA00009780"/>
    </source>
</evidence>
<dbReference type="Pfam" id="PF05875">
    <property type="entry name" value="Ceramidase"/>
    <property type="match status" value="1"/>
</dbReference>
<dbReference type="EMBL" id="MCGO01000030">
    <property type="protein sequence ID" value="ORY42025.1"/>
    <property type="molecule type" value="Genomic_DNA"/>
</dbReference>
<evidence type="ECO:0000313" key="9">
    <source>
        <dbReference type="EMBL" id="ORY42025.1"/>
    </source>
</evidence>
<feature type="transmembrane region" description="Helical" evidence="8">
    <location>
        <begin position="55"/>
        <end position="75"/>
    </location>
</feature>
<evidence type="ECO:0000256" key="4">
    <source>
        <dbReference type="ARBA" id="ARBA00022801"/>
    </source>
</evidence>
<keyword evidence="6 8" id="KW-0472">Membrane</keyword>
<feature type="transmembrane region" description="Helical" evidence="8">
    <location>
        <begin position="87"/>
        <end position="107"/>
    </location>
</feature>
<organism evidence="9 10">
    <name type="scientific">Rhizoclosmatium globosum</name>
    <dbReference type="NCBI Taxonomy" id="329046"/>
    <lineage>
        <taxon>Eukaryota</taxon>
        <taxon>Fungi</taxon>
        <taxon>Fungi incertae sedis</taxon>
        <taxon>Chytridiomycota</taxon>
        <taxon>Chytridiomycota incertae sedis</taxon>
        <taxon>Chytridiomycetes</taxon>
        <taxon>Chytridiales</taxon>
        <taxon>Chytriomycetaceae</taxon>
        <taxon>Rhizoclosmatium</taxon>
    </lineage>
</organism>
<dbReference type="Proteomes" id="UP000193642">
    <property type="component" value="Unassembled WGS sequence"/>
</dbReference>
<comment type="similarity">
    <text evidence="2">Belongs to the alkaline ceramidase family.</text>
</comment>
<evidence type="ECO:0000256" key="5">
    <source>
        <dbReference type="ARBA" id="ARBA00022989"/>
    </source>
</evidence>
<keyword evidence="4" id="KW-0378">Hydrolase</keyword>
<reference evidence="9 10" key="1">
    <citation type="submission" date="2016-07" db="EMBL/GenBank/DDBJ databases">
        <title>Pervasive Adenine N6-methylation of Active Genes in Fungi.</title>
        <authorList>
            <consortium name="DOE Joint Genome Institute"/>
            <person name="Mondo S.J."/>
            <person name="Dannebaum R.O."/>
            <person name="Kuo R.C."/>
            <person name="Labutti K."/>
            <person name="Haridas S."/>
            <person name="Kuo A."/>
            <person name="Salamov A."/>
            <person name="Ahrendt S.R."/>
            <person name="Lipzen A."/>
            <person name="Sullivan W."/>
            <person name="Andreopoulos W.B."/>
            <person name="Clum A."/>
            <person name="Lindquist E."/>
            <person name="Daum C."/>
            <person name="Ramamoorthy G.K."/>
            <person name="Gryganskyi A."/>
            <person name="Culley D."/>
            <person name="Magnuson J.K."/>
            <person name="James T.Y."/>
            <person name="O'Malley M.A."/>
            <person name="Stajich J.E."/>
            <person name="Spatafora J.W."/>
            <person name="Visel A."/>
            <person name="Grigoriev I.V."/>
        </authorList>
    </citation>
    <scope>NUCLEOTIDE SEQUENCE [LARGE SCALE GENOMIC DNA]</scope>
    <source>
        <strain evidence="9 10">JEL800</strain>
    </source>
</reference>
<name>A0A1Y2C6U7_9FUNG</name>
<dbReference type="InterPro" id="IPR008901">
    <property type="entry name" value="ACER"/>
</dbReference>
<dbReference type="OrthoDB" id="187171at2759"/>
<keyword evidence="3 8" id="KW-0812">Transmembrane</keyword>
<keyword evidence="7" id="KW-0862">Zinc</keyword>
<comment type="subcellular location">
    <subcellularLocation>
        <location evidence="1">Membrane</location>
        <topology evidence="1">Multi-pass membrane protein</topology>
    </subcellularLocation>
</comment>
<evidence type="ECO:0000256" key="1">
    <source>
        <dbReference type="ARBA" id="ARBA00004141"/>
    </source>
</evidence>
<keyword evidence="7" id="KW-0479">Metal-binding</keyword>
<keyword evidence="5 8" id="KW-1133">Transmembrane helix</keyword>
<feature type="binding site" evidence="7">
    <location>
        <position position="138"/>
    </location>
    <ligand>
        <name>Zn(2+)</name>
        <dbReference type="ChEBI" id="CHEBI:29105"/>
        <note>catalytic</note>
    </ligand>
</feature>
<feature type="transmembrane region" description="Helical" evidence="8">
    <location>
        <begin position="31"/>
        <end position="49"/>
    </location>
</feature>